<dbReference type="InterPro" id="IPR012674">
    <property type="entry name" value="Calycin"/>
</dbReference>
<dbReference type="AlphaFoldDB" id="A0A7S2ZGN3"/>
<sequence length="355" mass="39972">MAFVSLVSGFAASPSSGRRCAVNRFRCGGVVRMVQASSESSTQYTKEEHWDGLCRNAGIWEGNQASYDKDAIEKKRVGSTVYIHTSGDREDGKPGPSDVWVHLLREGAQRYSQVYFSRDNFFSGGMFMSPYGDMDSGNRTAVRENGTTIEQIIRMEGGNDKPEGRVRIVHKVAPNEEGFSTWVVFRERRSSEALPSYNSEIPQSRKHPDELLETKYPWDLTTKAEGSTFEQLRGSWKGVKYAIGAKDSTIRESKYSFDVSYLDGKMDINFLFNHANESIELKGQHMTDKMIRFPNGQELRDLGGGVTVLTPSSIPESGNLIVEMAWVLGNTRKRISRTYKEGDWVSSAYFIETRV</sequence>
<organism evidence="2">
    <name type="scientific">Rhodosorus marinus</name>
    <dbReference type="NCBI Taxonomy" id="101924"/>
    <lineage>
        <taxon>Eukaryota</taxon>
        <taxon>Rhodophyta</taxon>
        <taxon>Stylonematophyceae</taxon>
        <taxon>Stylonematales</taxon>
        <taxon>Stylonemataceae</taxon>
        <taxon>Rhodosorus</taxon>
    </lineage>
</organism>
<evidence type="ECO:0000313" key="2">
    <source>
        <dbReference type="EMBL" id="CAE0039591.1"/>
    </source>
</evidence>
<evidence type="ECO:0000259" key="1">
    <source>
        <dbReference type="Pfam" id="PF21053"/>
    </source>
</evidence>
<name>A0A7S2ZGN3_9RHOD</name>
<dbReference type="Pfam" id="PF21053">
    <property type="entry name" value="BFA1_C"/>
    <property type="match status" value="1"/>
</dbReference>
<dbReference type="EMBL" id="HBHW01009934">
    <property type="protein sequence ID" value="CAE0039591.1"/>
    <property type="molecule type" value="Transcribed_RNA"/>
</dbReference>
<protein>
    <recommendedName>
        <fullName evidence="1">Biogenesis factor required for ATP synthase 1-like C-terminal domain-containing protein</fullName>
    </recommendedName>
</protein>
<proteinExistence type="predicted"/>
<dbReference type="SUPFAM" id="SSF50814">
    <property type="entry name" value="Lipocalins"/>
    <property type="match status" value="1"/>
</dbReference>
<reference evidence="2" key="1">
    <citation type="submission" date="2021-01" db="EMBL/GenBank/DDBJ databases">
        <authorList>
            <person name="Corre E."/>
            <person name="Pelletier E."/>
            <person name="Niang G."/>
            <person name="Scheremetjew M."/>
            <person name="Finn R."/>
            <person name="Kale V."/>
            <person name="Holt S."/>
            <person name="Cochrane G."/>
            <person name="Meng A."/>
            <person name="Brown T."/>
            <person name="Cohen L."/>
        </authorList>
    </citation>
    <scope>NUCLEOTIDE SEQUENCE</scope>
    <source>
        <strain evidence="2">CCMP 769</strain>
    </source>
</reference>
<gene>
    <name evidence="2" type="ORF">RMAR00112_LOCUS7550</name>
</gene>
<dbReference type="InterPro" id="IPR048378">
    <property type="entry name" value="BFA1-like_C"/>
</dbReference>
<accession>A0A7S2ZGN3</accession>
<dbReference type="Gene3D" id="2.40.128.20">
    <property type="match status" value="1"/>
</dbReference>
<feature type="domain" description="Biogenesis factor required for ATP synthase 1-like C-terminal" evidence="1">
    <location>
        <begin position="228"/>
        <end position="355"/>
    </location>
</feature>